<dbReference type="CDD" id="cd00858">
    <property type="entry name" value="GlyRS_anticodon"/>
    <property type="match status" value="1"/>
</dbReference>
<evidence type="ECO:0000256" key="18">
    <source>
        <dbReference type="SAM" id="Coils"/>
    </source>
</evidence>
<evidence type="ECO:0000256" key="14">
    <source>
        <dbReference type="ARBA" id="ARBA00023273"/>
    </source>
</evidence>
<keyword evidence="11" id="KW-0067">ATP-binding</keyword>
<evidence type="ECO:0000256" key="9">
    <source>
        <dbReference type="ARBA" id="ARBA00022679"/>
    </source>
</evidence>
<keyword evidence="13" id="KW-0030">Aminoacyl-tRNA synthetase</keyword>
<feature type="domain" description="WHEP-TRS" evidence="20">
    <location>
        <begin position="14"/>
        <end position="70"/>
    </location>
</feature>
<comment type="caution">
    <text evidence="21">The sequence shown here is derived from an EMBL/GenBank/DDBJ whole genome shotgun (WGS) entry which is preliminary data.</text>
</comment>
<dbReference type="InterPro" id="IPR000738">
    <property type="entry name" value="WHEP-TRS_dom"/>
</dbReference>
<reference evidence="21 22" key="1">
    <citation type="journal article" date="2015" name="Genome Biol. Evol.">
        <title>Comparative Genomics of a Bacterivorous Green Alga Reveals Evolutionary Causalities and Consequences of Phago-Mixotrophic Mode of Nutrition.</title>
        <authorList>
            <person name="Burns J.A."/>
            <person name="Paasch A."/>
            <person name="Narechania A."/>
            <person name="Kim E."/>
        </authorList>
    </citation>
    <scope>NUCLEOTIDE SEQUENCE [LARGE SCALE GENOMIC DNA]</scope>
    <source>
        <strain evidence="21 22">PLY_AMNH</strain>
    </source>
</reference>
<dbReference type="SUPFAM" id="SSF47060">
    <property type="entry name" value="S15/NS1 RNA-binding domain"/>
    <property type="match status" value="1"/>
</dbReference>
<evidence type="ECO:0000256" key="11">
    <source>
        <dbReference type="ARBA" id="ARBA00022840"/>
    </source>
</evidence>
<evidence type="ECO:0000259" key="20">
    <source>
        <dbReference type="PROSITE" id="PS51185"/>
    </source>
</evidence>
<dbReference type="FunFam" id="3.30.930.10:FF:000158">
    <property type="entry name" value="Glycyl-tRNA synthetase"/>
    <property type="match status" value="1"/>
</dbReference>
<gene>
    <name evidence="21" type="ORF">CYMTET_8376</name>
</gene>
<dbReference type="InterPro" id="IPR009068">
    <property type="entry name" value="uS15_NS1_RNA-bd_sf"/>
</dbReference>
<dbReference type="NCBIfam" id="NF003211">
    <property type="entry name" value="PRK04173.1"/>
    <property type="match status" value="1"/>
</dbReference>
<keyword evidence="10" id="KW-0547">Nucleotide-binding</keyword>
<organism evidence="21 22">
    <name type="scientific">Cymbomonas tetramitiformis</name>
    <dbReference type="NCBI Taxonomy" id="36881"/>
    <lineage>
        <taxon>Eukaryota</taxon>
        <taxon>Viridiplantae</taxon>
        <taxon>Chlorophyta</taxon>
        <taxon>Pyramimonadophyceae</taxon>
        <taxon>Pyramimonadales</taxon>
        <taxon>Pyramimonadaceae</taxon>
        <taxon>Cymbomonas</taxon>
    </lineage>
</organism>
<dbReference type="InterPro" id="IPR004154">
    <property type="entry name" value="Anticodon-bd"/>
</dbReference>
<dbReference type="GO" id="GO:0070150">
    <property type="term" value="P:mitochondrial glycyl-tRNA aminoacylation"/>
    <property type="evidence" value="ECO:0007669"/>
    <property type="project" value="TreeGrafter"/>
</dbReference>
<keyword evidence="12" id="KW-0648">Protein biosynthesis</keyword>
<dbReference type="GO" id="GO:0004820">
    <property type="term" value="F:glycine-tRNA ligase activity"/>
    <property type="evidence" value="ECO:0007669"/>
    <property type="project" value="UniProtKB-EC"/>
</dbReference>
<dbReference type="PANTHER" id="PTHR10745:SF0">
    <property type="entry name" value="GLYCINE--TRNA LIGASE"/>
    <property type="match status" value="1"/>
</dbReference>
<evidence type="ECO:0000256" key="10">
    <source>
        <dbReference type="ARBA" id="ARBA00022741"/>
    </source>
</evidence>
<dbReference type="InterPro" id="IPR036621">
    <property type="entry name" value="Anticodon-bd_dom_sf"/>
</dbReference>
<evidence type="ECO:0000256" key="4">
    <source>
        <dbReference type="ARBA" id="ARBA00011738"/>
    </source>
</evidence>
<comment type="similarity">
    <text evidence="3">Belongs to the class-II aminoacyl-tRNA synthetase family.</text>
</comment>
<proteinExistence type="inferred from homology"/>
<evidence type="ECO:0000313" key="22">
    <source>
        <dbReference type="Proteomes" id="UP001190700"/>
    </source>
</evidence>
<dbReference type="Proteomes" id="UP001190700">
    <property type="component" value="Unassembled WGS sequence"/>
</dbReference>
<dbReference type="PROSITE" id="PS51185">
    <property type="entry name" value="WHEP_TRS_2"/>
    <property type="match status" value="1"/>
</dbReference>
<evidence type="ECO:0000256" key="8">
    <source>
        <dbReference type="ARBA" id="ARBA00022598"/>
    </source>
</evidence>
<dbReference type="FunFam" id="3.40.50.800:FF:000004">
    <property type="entry name" value="Glycine--tRNA ligase 2"/>
    <property type="match status" value="1"/>
</dbReference>
<evidence type="ECO:0000256" key="6">
    <source>
        <dbReference type="ARBA" id="ARBA00019404"/>
    </source>
</evidence>
<dbReference type="SMART" id="SM00991">
    <property type="entry name" value="WHEP-TRS"/>
    <property type="match status" value="1"/>
</dbReference>
<dbReference type="PROSITE" id="PS50862">
    <property type="entry name" value="AA_TRNA_LIGASE_II"/>
    <property type="match status" value="1"/>
</dbReference>
<feature type="coiled-coil region" evidence="18">
    <location>
        <begin position="19"/>
        <end position="69"/>
    </location>
</feature>
<evidence type="ECO:0000256" key="1">
    <source>
        <dbReference type="ARBA" id="ARBA00004489"/>
    </source>
</evidence>
<dbReference type="AlphaFoldDB" id="A0AAE0GTL4"/>
<protein>
    <recommendedName>
        <fullName evidence="6">Glycine--tRNA ligase</fullName>
        <ecNumber evidence="5">6.1.1.14</ecNumber>
    </recommendedName>
    <alternativeName>
        <fullName evidence="15">Diadenosine tetraphosphate synthetase</fullName>
    </alternativeName>
</protein>
<evidence type="ECO:0000256" key="16">
    <source>
        <dbReference type="ARBA" id="ARBA00048436"/>
    </source>
</evidence>
<dbReference type="SUPFAM" id="SSF55681">
    <property type="entry name" value="Class II aaRS and biotin synthetases"/>
    <property type="match status" value="1"/>
</dbReference>
<dbReference type="PANTHER" id="PTHR10745">
    <property type="entry name" value="GLYCYL-TRNA SYNTHETASE/DNA POLYMERASE SUBUNIT GAMMA-2"/>
    <property type="match status" value="1"/>
</dbReference>
<evidence type="ECO:0000256" key="12">
    <source>
        <dbReference type="ARBA" id="ARBA00022917"/>
    </source>
</evidence>
<dbReference type="Gene3D" id="3.30.720.200">
    <property type="match status" value="1"/>
</dbReference>
<dbReference type="Pfam" id="PF03129">
    <property type="entry name" value="HGTP_anticodon"/>
    <property type="match status" value="1"/>
</dbReference>
<dbReference type="Gene3D" id="1.10.287.10">
    <property type="entry name" value="S15/NS1, RNA-binding"/>
    <property type="match status" value="1"/>
</dbReference>
<sequence>MAAEGMTPEELEAALQAKAQETEKQADTVRAMKAKKEEKAVVAAAVDKLKELKKELAELTKAQAASDTAGADNKQVFRANLNKVLEQNLFFIPSFKIYGGVGGLYDYGPTGAAVKSNLTEFWRSHFVLEENMLPIECPAVTPHCVLKASGHVDRFLDMMVHDMETKAFFRADHLLGDFLEKLIAAEKDAAKKHELELVLARLDEYKQEELGALIKQFDIKAPETGNALSEPYPFNLMFQTQIGPAGNSIGFMRPETAQGIFVNFKELLYYNGNKLPFAAAQIGQSYRNEIAPRAGLLRVREFTQFEIEHFVDPEDKSHKKFKRVADIAFNLYPREEQLQAKGTVKLSLGDALSKGIIANETLAYFIGRTYLFLEKAGIDPERMRFRQHLQHEMAHYACDCWDAEIECSYGWVECVGLADRSAFDLDAHSKASKVDLTAFKKFDKPIETEVLQLDPQMKEVGKVFKKEAGLVKDALLALSDEQKTTMQAQLEGAGEAELAMESGTVKITPDTVKIKTVKKKISGKTFTPGVIEPSFGIGRIIYCLYEHSFYTRPGSEQRTVFRFSPVAAPIKCTVFPLLQQQKFEESTAQVAEALTRAGLSRKVDETGASIGKRYARTDEIGVPFAITVDHTTLEDNTVTLRERDSMEQVRIPLLEVAEVVRCLCEQHISWKDDVMSKYPRQEAKEE</sequence>
<dbReference type="FunFam" id="3.30.720.200:FF:000001">
    <property type="entry name" value="Glycine--tRNA ligase 2"/>
    <property type="match status" value="1"/>
</dbReference>
<dbReference type="InterPro" id="IPR045864">
    <property type="entry name" value="aa-tRNA-synth_II/BPL/LPL"/>
</dbReference>
<evidence type="ECO:0000256" key="5">
    <source>
        <dbReference type="ARBA" id="ARBA00012829"/>
    </source>
</evidence>
<evidence type="ECO:0000256" key="15">
    <source>
        <dbReference type="ARBA" id="ARBA00030057"/>
    </source>
</evidence>
<evidence type="ECO:0000256" key="7">
    <source>
        <dbReference type="ARBA" id="ARBA00022490"/>
    </source>
</evidence>
<dbReference type="InterPro" id="IPR002314">
    <property type="entry name" value="aa-tRNA-synt_IIb"/>
</dbReference>
<dbReference type="InterPro" id="IPR027031">
    <property type="entry name" value="Gly-tRNA_synthase/POLG2"/>
</dbReference>
<dbReference type="EMBL" id="LGRX02002572">
    <property type="protein sequence ID" value="KAK3283948.1"/>
    <property type="molecule type" value="Genomic_DNA"/>
</dbReference>
<name>A0AAE0GTL4_9CHLO</name>
<comment type="subunit">
    <text evidence="4">Homodimer.</text>
</comment>
<dbReference type="Pfam" id="PF00458">
    <property type="entry name" value="WHEP-TRS"/>
    <property type="match status" value="1"/>
</dbReference>
<accession>A0AAE0GTL4</accession>
<comment type="catalytic activity">
    <reaction evidence="17">
        <text>tRNA(Gly) + glycine + ATP = glycyl-tRNA(Gly) + AMP + diphosphate</text>
        <dbReference type="Rhea" id="RHEA:16013"/>
        <dbReference type="Rhea" id="RHEA-COMP:9664"/>
        <dbReference type="Rhea" id="RHEA-COMP:9683"/>
        <dbReference type="ChEBI" id="CHEBI:30616"/>
        <dbReference type="ChEBI" id="CHEBI:33019"/>
        <dbReference type="ChEBI" id="CHEBI:57305"/>
        <dbReference type="ChEBI" id="CHEBI:78442"/>
        <dbReference type="ChEBI" id="CHEBI:78522"/>
        <dbReference type="ChEBI" id="CHEBI:456215"/>
        <dbReference type="EC" id="6.1.1.14"/>
    </reaction>
    <physiologicalReaction direction="left-to-right" evidence="17">
        <dbReference type="Rhea" id="RHEA:16014"/>
    </physiologicalReaction>
</comment>
<evidence type="ECO:0000256" key="2">
    <source>
        <dbReference type="ARBA" id="ARBA00004496"/>
    </source>
</evidence>
<keyword evidence="14" id="KW-0966">Cell projection</keyword>
<keyword evidence="18" id="KW-0175">Coiled coil</keyword>
<dbReference type="SUPFAM" id="SSF52954">
    <property type="entry name" value="Class II aaRS ABD-related"/>
    <property type="match status" value="1"/>
</dbReference>
<evidence type="ECO:0000256" key="13">
    <source>
        <dbReference type="ARBA" id="ARBA00023146"/>
    </source>
</evidence>
<dbReference type="Gene3D" id="3.30.930.10">
    <property type="entry name" value="Bira Bifunctional Protein, Domain 2"/>
    <property type="match status" value="1"/>
</dbReference>
<keyword evidence="7" id="KW-0963">Cytoplasm</keyword>
<dbReference type="InterPro" id="IPR002315">
    <property type="entry name" value="tRNA-synt_gly"/>
</dbReference>
<dbReference type="GO" id="GO:0016740">
    <property type="term" value="F:transferase activity"/>
    <property type="evidence" value="ECO:0007669"/>
    <property type="project" value="UniProtKB-KW"/>
</dbReference>
<dbReference type="GO" id="GO:0005739">
    <property type="term" value="C:mitochondrion"/>
    <property type="evidence" value="ECO:0007669"/>
    <property type="project" value="TreeGrafter"/>
</dbReference>
<keyword evidence="22" id="KW-1185">Reference proteome</keyword>
<dbReference type="Pfam" id="PF00587">
    <property type="entry name" value="tRNA-synt_2b"/>
    <property type="match status" value="1"/>
</dbReference>
<dbReference type="Gene3D" id="3.30.40.230">
    <property type="match status" value="1"/>
</dbReference>
<evidence type="ECO:0000256" key="3">
    <source>
        <dbReference type="ARBA" id="ARBA00008226"/>
    </source>
</evidence>
<dbReference type="FunFam" id="3.30.40.230:FF:000001">
    <property type="entry name" value="Glycine--tRNA ligase"/>
    <property type="match status" value="1"/>
</dbReference>
<evidence type="ECO:0000259" key="19">
    <source>
        <dbReference type="PROSITE" id="PS50862"/>
    </source>
</evidence>
<dbReference type="InterPro" id="IPR033731">
    <property type="entry name" value="GlyRS-like_core"/>
</dbReference>
<evidence type="ECO:0000256" key="17">
    <source>
        <dbReference type="ARBA" id="ARBA00049523"/>
    </source>
</evidence>
<keyword evidence="9" id="KW-0808">Transferase</keyword>
<dbReference type="FunFam" id="3.30.930.10:FF:000010">
    <property type="entry name" value="Glycyl-tRNA synthetase 1"/>
    <property type="match status" value="1"/>
</dbReference>
<dbReference type="PRINTS" id="PR01043">
    <property type="entry name" value="TRNASYNTHGLY"/>
</dbReference>
<dbReference type="InterPro" id="IPR006195">
    <property type="entry name" value="aa-tRNA-synth_II"/>
</dbReference>
<dbReference type="NCBIfam" id="TIGR00389">
    <property type="entry name" value="glyS_dimeric"/>
    <property type="match status" value="1"/>
</dbReference>
<feature type="domain" description="Aminoacyl-transfer RNA synthetases class-II family profile" evidence="19">
    <location>
        <begin position="198"/>
        <end position="553"/>
    </location>
</feature>
<dbReference type="Gene3D" id="3.40.50.800">
    <property type="entry name" value="Anticodon-binding domain"/>
    <property type="match status" value="1"/>
</dbReference>
<comment type="subcellular location">
    <subcellularLocation>
        <location evidence="1">Cell projection</location>
        <location evidence="1">Axon</location>
    </subcellularLocation>
    <subcellularLocation>
        <location evidence="2">Cytoplasm</location>
    </subcellularLocation>
</comment>
<evidence type="ECO:0000313" key="21">
    <source>
        <dbReference type="EMBL" id="KAK3283948.1"/>
    </source>
</evidence>
<dbReference type="CDD" id="cd00774">
    <property type="entry name" value="GlyRS-like_core"/>
    <property type="match status" value="1"/>
</dbReference>
<dbReference type="EC" id="6.1.1.14" evidence="5"/>
<keyword evidence="8" id="KW-0436">Ligase</keyword>
<dbReference type="GO" id="GO:0005524">
    <property type="term" value="F:ATP binding"/>
    <property type="evidence" value="ECO:0007669"/>
    <property type="project" value="UniProtKB-KW"/>
</dbReference>
<comment type="catalytic activity">
    <reaction evidence="16">
        <text>2 ATP + H(+) = P(1),P(4)-bis(5'-adenosyl) tetraphosphate + diphosphate</text>
        <dbReference type="Rhea" id="RHEA:34935"/>
        <dbReference type="ChEBI" id="CHEBI:15378"/>
        <dbReference type="ChEBI" id="CHEBI:30616"/>
        <dbReference type="ChEBI" id="CHEBI:33019"/>
        <dbReference type="ChEBI" id="CHEBI:58141"/>
    </reaction>
    <physiologicalReaction direction="left-to-right" evidence="16">
        <dbReference type="Rhea" id="RHEA:34936"/>
    </physiologicalReaction>
</comment>